<dbReference type="PANTHER" id="PTHR46268">
    <property type="entry name" value="STRESS RESPONSE PROTEIN NHAX"/>
    <property type="match status" value="1"/>
</dbReference>
<name>A0ABW5KG41_9SPHI</name>
<evidence type="ECO:0000259" key="2">
    <source>
        <dbReference type="Pfam" id="PF00582"/>
    </source>
</evidence>
<gene>
    <name evidence="3" type="ORF">ACFSR5_05910</name>
</gene>
<dbReference type="Gene3D" id="3.40.50.12370">
    <property type="match status" value="1"/>
</dbReference>
<dbReference type="InterPro" id="IPR006015">
    <property type="entry name" value="Universal_stress_UspA"/>
</dbReference>
<sequence>MKTILILTDFSETALHAATYAADLGKQIGAERLIIYHSYGQVPVATDIPVPETDSSYLLEFSLRGLEEVERALRKRLDPSVEVITLADELPVDVGMKQLIEQWAVGLVVVGQTGKTGWEKFWIGSHTARLIATCPVNLLIIPKGSVFLSIDNVLFACELNSIDRTVPTGEVDWWLRSLGARLLVLNVATGGSALDPDTIPEQYKLHELLDVFSPQYHYIQEEDVVDGISKFAVDHHVGLVMAVPKNHNWLERVFRRSVSKNLSERTWVPLLLLHAPSV</sequence>
<protein>
    <submittedName>
        <fullName evidence="3">Universal stress protein</fullName>
    </submittedName>
</protein>
<dbReference type="InterPro" id="IPR006016">
    <property type="entry name" value="UspA"/>
</dbReference>
<dbReference type="CDD" id="cd00293">
    <property type="entry name" value="USP-like"/>
    <property type="match status" value="1"/>
</dbReference>
<accession>A0ABW5KG41</accession>
<comment type="caution">
    <text evidence="3">The sequence shown here is derived from an EMBL/GenBank/DDBJ whole genome shotgun (WGS) entry which is preliminary data.</text>
</comment>
<feature type="domain" description="UspA" evidence="2">
    <location>
        <begin position="1"/>
        <end position="142"/>
    </location>
</feature>
<dbReference type="RefSeq" id="WP_380901685.1">
    <property type="nucleotide sequence ID" value="NZ_JBHUEG010000007.1"/>
</dbReference>
<dbReference type="Pfam" id="PF00582">
    <property type="entry name" value="Usp"/>
    <property type="match status" value="1"/>
</dbReference>
<proteinExistence type="inferred from homology"/>
<organism evidence="3 4">
    <name type="scientific">Sphingobacterium suaedae</name>
    <dbReference type="NCBI Taxonomy" id="1686402"/>
    <lineage>
        <taxon>Bacteria</taxon>
        <taxon>Pseudomonadati</taxon>
        <taxon>Bacteroidota</taxon>
        <taxon>Sphingobacteriia</taxon>
        <taxon>Sphingobacteriales</taxon>
        <taxon>Sphingobacteriaceae</taxon>
        <taxon>Sphingobacterium</taxon>
    </lineage>
</organism>
<evidence type="ECO:0000256" key="1">
    <source>
        <dbReference type="ARBA" id="ARBA00008791"/>
    </source>
</evidence>
<dbReference type="SUPFAM" id="SSF52402">
    <property type="entry name" value="Adenine nucleotide alpha hydrolases-like"/>
    <property type="match status" value="2"/>
</dbReference>
<keyword evidence="4" id="KW-1185">Reference proteome</keyword>
<reference evidence="4" key="1">
    <citation type="journal article" date="2019" name="Int. J. Syst. Evol. Microbiol.">
        <title>The Global Catalogue of Microorganisms (GCM) 10K type strain sequencing project: providing services to taxonomists for standard genome sequencing and annotation.</title>
        <authorList>
            <consortium name="The Broad Institute Genomics Platform"/>
            <consortium name="The Broad Institute Genome Sequencing Center for Infectious Disease"/>
            <person name="Wu L."/>
            <person name="Ma J."/>
        </authorList>
    </citation>
    <scope>NUCLEOTIDE SEQUENCE [LARGE SCALE GENOMIC DNA]</scope>
    <source>
        <strain evidence="4">KCTC 42662</strain>
    </source>
</reference>
<evidence type="ECO:0000313" key="4">
    <source>
        <dbReference type="Proteomes" id="UP001597545"/>
    </source>
</evidence>
<dbReference type="PANTHER" id="PTHR46268:SF22">
    <property type="entry name" value="SENSOR PROTEIN KDPD-RELATED"/>
    <property type="match status" value="1"/>
</dbReference>
<dbReference type="Proteomes" id="UP001597545">
    <property type="component" value="Unassembled WGS sequence"/>
</dbReference>
<comment type="similarity">
    <text evidence="1">Belongs to the universal stress protein A family.</text>
</comment>
<dbReference type="PRINTS" id="PR01438">
    <property type="entry name" value="UNVRSLSTRESS"/>
</dbReference>
<dbReference type="EMBL" id="JBHULR010000003">
    <property type="protein sequence ID" value="MFD2547179.1"/>
    <property type="molecule type" value="Genomic_DNA"/>
</dbReference>
<evidence type="ECO:0000313" key="3">
    <source>
        <dbReference type="EMBL" id="MFD2547179.1"/>
    </source>
</evidence>